<keyword evidence="1" id="KW-0129">CBS domain</keyword>
<dbReference type="Pfam" id="PF00359">
    <property type="entry name" value="PTS_EIIA_2"/>
    <property type="match status" value="1"/>
</dbReference>
<dbReference type="SUPFAM" id="SSF55804">
    <property type="entry name" value="Phoshotransferase/anion transport protein"/>
    <property type="match status" value="1"/>
</dbReference>
<dbReference type="InterPro" id="IPR016152">
    <property type="entry name" value="PTrfase/Anion_transptr"/>
</dbReference>
<evidence type="ECO:0000259" key="3">
    <source>
        <dbReference type="PROSITE" id="PS51371"/>
    </source>
</evidence>
<feature type="domain" description="PTS EIIA type-2" evidence="2">
    <location>
        <begin position="5"/>
        <end position="153"/>
    </location>
</feature>
<dbReference type="InterPro" id="IPR046342">
    <property type="entry name" value="CBS_dom_sf"/>
</dbReference>
<dbReference type="AlphaFoldDB" id="A0A2N1PM08"/>
<dbReference type="InterPro" id="IPR051541">
    <property type="entry name" value="PTS_SugarTrans_NitroReg"/>
</dbReference>
<evidence type="ECO:0000256" key="1">
    <source>
        <dbReference type="PROSITE-ProRule" id="PRU00703"/>
    </source>
</evidence>
<dbReference type="CDD" id="cd02205">
    <property type="entry name" value="CBS_pair_SF"/>
    <property type="match status" value="1"/>
</dbReference>
<sequence>MNLTRHLKSDGILLGINPQNQQQLYETMVRAIATSEFLLKNPGLTREDLLQAVFDREKERSTAMGKGIGMPHARVASLAIPGVAIATLATPLEVPGEAEPLKLVCMVVTPESRPTISLKIMATLLRFLNRGSNYDDFMNLASPSKAWKLLEAEDLPGDDPVLALDIMRAPGIRTSPDTPLKDVTRLMYEQHLDVLPVVNPENSDKLVGEISTDALFRFGIPDFFAKLQSVSFIAEFDPFERYFEVESGSCAKDVMNPACARIAPEHTLLEVVFDLAVKGLPQLYIIDRNNRWIGTIDRSTVLDNVLNF</sequence>
<dbReference type="Proteomes" id="UP000233256">
    <property type="component" value="Unassembled WGS sequence"/>
</dbReference>
<reference evidence="4 5" key="1">
    <citation type="journal article" date="2017" name="ISME J.">
        <title>Potential for microbial H2 and metal transformations associated with novel bacteria and archaea in deep terrestrial subsurface sediments.</title>
        <authorList>
            <person name="Hernsdorf A.W."/>
            <person name="Amano Y."/>
            <person name="Miyakawa K."/>
            <person name="Ise K."/>
            <person name="Suzuki Y."/>
            <person name="Anantharaman K."/>
            <person name="Probst A."/>
            <person name="Burstein D."/>
            <person name="Thomas B.C."/>
            <person name="Banfield J.F."/>
        </authorList>
    </citation>
    <scope>NUCLEOTIDE SEQUENCE [LARGE SCALE GENOMIC DNA]</scope>
    <source>
        <strain evidence="4">HGW-Wallbacteria-1</strain>
    </source>
</reference>
<dbReference type="PANTHER" id="PTHR47738">
    <property type="entry name" value="PTS SYSTEM FRUCTOSE-LIKE EIIA COMPONENT-RELATED"/>
    <property type="match status" value="1"/>
</dbReference>
<dbReference type="PROSITE" id="PS51094">
    <property type="entry name" value="PTS_EIIA_TYPE_2"/>
    <property type="match status" value="1"/>
</dbReference>
<organism evidence="4 5">
    <name type="scientific">Candidatus Wallbacteria bacterium HGW-Wallbacteria-1</name>
    <dbReference type="NCBI Taxonomy" id="2013854"/>
    <lineage>
        <taxon>Bacteria</taxon>
        <taxon>Candidatus Walliibacteriota</taxon>
    </lineage>
</organism>
<dbReference type="PANTHER" id="PTHR47738:SF2">
    <property type="entry name" value="PTS SYSTEM FRUCTOSE-LIKE EIIA COMPONENT"/>
    <property type="match status" value="1"/>
</dbReference>
<dbReference type="EMBL" id="PGXC01000019">
    <property type="protein sequence ID" value="PKK89360.1"/>
    <property type="molecule type" value="Genomic_DNA"/>
</dbReference>
<evidence type="ECO:0000313" key="4">
    <source>
        <dbReference type="EMBL" id="PKK89360.1"/>
    </source>
</evidence>
<evidence type="ECO:0000259" key="2">
    <source>
        <dbReference type="PROSITE" id="PS51094"/>
    </source>
</evidence>
<feature type="domain" description="CBS" evidence="3">
    <location>
        <begin position="167"/>
        <end position="227"/>
    </location>
</feature>
<dbReference type="PROSITE" id="PS51371">
    <property type="entry name" value="CBS"/>
    <property type="match status" value="1"/>
</dbReference>
<dbReference type="InterPro" id="IPR002178">
    <property type="entry name" value="PTS_EIIA_type-2_dom"/>
</dbReference>
<comment type="caution">
    <text evidence="4">The sequence shown here is derived from an EMBL/GenBank/DDBJ whole genome shotgun (WGS) entry which is preliminary data.</text>
</comment>
<evidence type="ECO:0008006" key="6">
    <source>
        <dbReference type="Google" id="ProtNLM"/>
    </source>
</evidence>
<dbReference type="Gene3D" id="3.10.580.10">
    <property type="entry name" value="CBS-domain"/>
    <property type="match status" value="1"/>
</dbReference>
<gene>
    <name evidence="4" type="ORF">CVV64_14575</name>
</gene>
<protein>
    <recommendedName>
        <fullName evidence="6">CBS domain-containing protein</fullName>
    </recommendedName>
</protein>
<dbReference type="Gene3D" id="3.40.930.10">
    <property type="entry name" value="Mannitol-specific EII, Chain A"/>
    <property type="match status" value="1"/>
</dbReference>
<dbReference type="SMART" id="SM00116">
    <property type="entry name" value="CBS"/>
    <property type="match status" value="2"/>
</dbReference>
<name>A0A2N1PM08_9BACT</name>
<evidence type="ECO:0000313" key="5">
    <source>
        <dbReference type="Proteomes" id="UP000233256"/>
    </source>
</evidence>
<accession>A0A2N1PM08</accession>
<dbReference type="Pfam" id="PF00571">
    <property type="entry name" value="CBS"/>
    <property type="match status" value="1"/>
</dbReference>
<proteinExistence type="predicted"/>
<dbReference type="SUPFAM" id="SSF54631">
    <property type="entry name" value="CBS-domain pair"/>
    <property type="match status" value="1"/>
</dbReference>
<dbReference type="InterPro" id="IPR000644">
    <property type="entry name" value="CBS_dom"/>
</dbReference>